<sequence>MAKPLATRAACKGNHPWPSPLQGRPSRKGQPPTARAATNKRNRPWPWLPPIGSTPTEASPASMMPARSLGGAARNTVTYAGTTTTIAKARAVRVRFDKHFNLGIKAPSTTILVAWPAMLATAVAKGIKRVCSDTAGCRGGDSSWVVLVIEEEDGSRAPNNEERTTIAGSCGYDRGLEMAALGKGRSGVGAVAAKWGLWQQRQGRWGWQGRSNNTAMCS</sequence>
<reference evidence="2 3" key="1">
    <citation type="journal article" date="2014" name="Agronomy (Basel)">
        <title>A Draft Genome Sequence for Ensete ventricosum, the Drought-Tolerant Tree Against Hunger.</title>
        <authorList>
            <person name="Harrison J."/>
            <person name="Moore K.A."/>
            <person name="Paszkiewicz K."/>
            <person name="Jones T."/>
            <person name="Grant M."/>
            <person name="Ambacheew D."/>
            <person name="Muzemil S."/>
            <person name="Studholme D.J."/>
        </authorList>
    </citation>
    <scope>NUCLEOTIDE SEQUENCE [LARGE SCALE GENOMIC DNA]</scope>
</reference>
<dbReference type="AlphaFoldDB" id="A0A427AST4"/>
<gene>
    <name evidence="2" type="ORF">B296_00005693</name>
</gene>
<evidence type="ECO:0000256" key="1">
    <source>
        <dbReference type="SAM" id="MobiDB-lite"/>
    </source>
</evidence>
<name>A0A427AST4_ENSVE</name>
<evidence type="ECO:0000313" key="3">
    <source>
        <dbReference type="Proteomes" id="UP000287651"/>
    </source>
</evidence>
<protein>
    <submittedName>
        <fullName evidence="2">Uncharacterized protein</fullName>
    </submittedName>
</protein>
<evidence type="ECO:0000313" key="2">
    <source>
        <dbReference type="EMBL" id="RRT79322.1"/>
    </source>
</evidence>
<dbReference type="Proteomes" id="UP000287651">
    <property type="component" value="Unassembled WGS sequence"/>
</dbReference>
<accession>A0A427AST4</accession>
<feature type="region of interest" description="Disordered" evidence="1">
    <location>
        <begin position="1"/>
        <end position="67"/>
    </location>
</feature>
<dbReference type="EMBL" id="AMZH03001432">
    <property type="protein sequence ID" value="RRT79322.1"/>
    <property type="molecule type" value="Genomic_DNA"/>
</dbReference>
<comment type="caution">
    <text evidence="2">The sequence shown here is derived from an EMBL/GenBank/DDBJ whole genome shotgun (WGS) entry which is preliminary data.</text>
</comment>
<organism evidence="2 3">
    <name type="scientific">Ensete ventricosum</name>
    <name type="common">Abyssinian banana</name>
    <name type="synonym">Musa ensete</name>
    <dbReference type="NCBI Taxonomy" id="4639"/>
    <lineage>
        <taxon>Eukaryota</taxon>
        <taxon>Viridiplantae</taxon>
        <taxon>Streptophyta</taxon>
        <taxon>Embryophyta</taxon>
        <taxon>Tracheophyta</taxon>
        <taxon>Spermatophyta</taxon>
        <taxon>Magnoliopsida</taxon>
        <taxon>Liliopsida</taxon>
        <taxon>Zingiberales</taxon>
        <taxon>Musaceae</taxon>
        <taxon>Ensete</taxon>
    </lineage>
</organism>
<proteinExistence type="predicted"/>